<comment type="caution">
    <text evidence="2">The sequence shown here is derived from an EMBL/GenBank/DDBJ whole genome shotgun (WGS) entry which is preliminary data.</text>
</comment>
<organism evidence="2 3">
    <name type="scientific">Pallidibacillus thermolactis</name>
    <dbReference type="NCBI Taxonomy" id="251051"/>
    <lineage>
        <taxon>Bacteria</taxon>
        <taxon>Bacillati</taxon>
        <taxon>Bacillota</taxon>
        <taxon>Bacilli</taxon>
        <taxon>Bacillales</taxon>
        <taxon>Bacillaceae</taxon>
        <taxon>Pallidibacillus</taxon>
    </lineage>
</organism>
<evidence type="ECO:0000313" key="3">
    <source>
        <dbReference type="Proteomes" id="UP001208656"/>
    </source>
</evidence>
<proteinExistence type="predicted"/>
<dbReference type="Pfam" id="PF14071">
    <property type="entry name" value="YlbD_coat"/>
    <property type="match status" value="1"/>
</dbReference>
<feature type="region of interest" description="Disordered" evidence="1">
    <location>
        <begin position="51"/>
        <end position="76"/>
    </location>
</feature>
<feature type="region of interest" description="Disordered" evidence="1">
    <location>
        <begin position="120"/>
        <end position="142"/>
    </location>
</feature>
<dbReference type="RefSeq" id="WP_173661585.1">
    <property type="nucleotide sequence ID" value="NZ_JAOUSE010000037.1"/>
</dbReference>
<gene>
    <name evidence="2" type="ORF">OEV82_11475</name>
</gene>
<accession>A0ABT2WH81</accession>
<dbReference type="Proteomes" id="UP001208656">
    <property type="component" value="Unassembled WGS sequence"/>
</dbReference>
<name>A0ABT2WH81_9BACI</name>
<dbReference type="InterPro" id="IPR025953">
    <property type="entry name" value="YlbD_coat"/>
</dbReference>
<evidence type="ECO:0000256" key="1">
    <source>
        <dbReference type="SAM" id="MobiDB-lite"/>
    </source>
</evidence>
<sequence length="142" mass="17168">MSGKKGRNVTLFKQFVKRHPKLIIEVRQGKMTWQQLYEEWYLLGEDDPSWKKYRSQSHSETDKNTNSQTTDENHVPEVIKQIMNYIKKMDMDQVQQFLGQINDALENFQKFLEENYKANPHETTGYRTKRRNFKNPFSFRKD</sequence>
<keyword evidence="3" id="KW-1185">Reference proteome</keyword>
<dbReference type="EMBL" id="JAOUSE010000037">
    <property type="protein sequence ID" value="MCU9595056.1"/>
    <property type="molecule type" value="Genomic_DNA"/>
</dbReference>
<reference evidence="2 3" key="1">
    <citation type="submission" date="2022-10" db="EMBL/GenBank/DDBJ databases">
        <title>Description of Fervidibacillus gen. nov. in the family Fervidibacillaceae fam. nov. with two species, Fervidibacillus albus sp. nov., and Fervidibacillus halotolerans sp. nov., isolated from tidal flat sediments.</title>
        <authorList>
            <person name="Kwon K.K."/>
            <person name="Yang S.-H."/>
        </authorList>
    </citation>
    <scope>NUCLEOTIDE SEQUENCE [LARGE SCALE GENOMIC DNA]</scope>
    <source>
        <strain evidence="2 3">DSM 23332</strain>
    </source>
</reference>
<evidence type="ECO:0000313" key="2">
    <source>
        <dbReference type="EMBL" id="MCU9595056.1"/>
    </source>
</evidence>
<protein>
    <submittedName>
        <fullName evidence="2">YlbD family protein</fullName>
    </submittedName>
</protein>